<dbReference type="Proteomes" id="UP000237105">
    <property type="component" value="Unassembled WGS sequence"/>
</dbReference>
<sequence length="72" mass="7935">MNPTGPVRSQTVARIIAGDQKCLRLLELLASVWRLRELGSRLLVVRQSFAGGPGGRWVSWDFAPSVASSREK</sequence>
<name>A0A2P5C0B7_PARAD</name>
<reference evidence="2" key="1">
    <citation type="submission" date="2016-06" db="EMBL/GenBank/DDBJ databases">
        <title>Parallel loss of symbiosis genes in relatives of nitrogen-fixing non-legume Parasponia.</title>
        <authorList>
            <person name="Van Velzen R."/>
            <person name="Holmer R."/>
            <person name="Bu F."/>
            <person name="Rutten L."/>
            <person name="Van Zeijl A."/>
            <person name="Liu W."/>
            <person name="Santuari L."/>
            <person name="Cao Q."/>
            <person name="Sharma T."/>
            <person name="Shen D."/>
            <person name="Roswanjaya Y."/>
            <person name="Wardhani T."/>
            <person name="Kalhor M.S."/>
            <person name="Jansen J."/>
            <person name="Van den Hoogen J."/>
            <person name="Gungor B."/>
            <person name="Hartog M."/>
            <person name="Hontelez J."/>
            <person name="Verver J."/>
            <person name="Yang W.-C."/>
            <person name="Schijlen E."/>
            <person name="Repin R."/>
            <person name="Schilthuizen M."/>
            <person name="Schranz E."/>
            <person name="Heidstra R."/>
            <person name="Miyata K."/>
            <person name="Fedorova E."/>
            <person name="Kohlen W."/>
            <person name="Bisseling T."/>
            <person name="Smit S."/>
            <person name="Geurts R."/>
        </authorList>
    </citation>
    <scope>NUCLEOTIDE SEQUENCE [LARGE SCALE GENOMIC DNA]</scope>
    <source>
        <strain evidence="2">cv. WU1-14</strain>
    </source>
</reference>
<comment type="caution">
    <text evidence="1">The sequence shown here is derived from an EMBL/GenBank/DDBJ whole genome shotgun (WGS) entry which is preliminary data.</text>
</comment>
<keyword evidence="2" id="KW-1185">Reference proteome</keyword>
<organism evidence="1 2">
    <name type="scientific">Parasponia andersonii</name>
    <name type="common">Sponia andersonii</name>
    <dbReference type="NCBI Taxonomy" id="3476"/>
    <lineage>
        <taxon>Eukaryota</taxon>
        <taxon>Viridiplantae</taxon>
        <taxon>Streptophyta</taxon>
        <taxon>Embryophyta</taxon>
        <taxon>Tracheophyta</taxon>
        <taxon>Spermatophyta</taxon>
        <taxon>Magnoliopsida</taxon>
        <taxon>eudicotyledons</taxon>
        <taxon>Gunneridae</taxon>
        <taxon>Pentapetalae</taxon>
        <taxon>rosids</taxon>
        <taxon>fabids</taxon>
        <taxon>Rosales</taxon>
        <taxon>Cannabaceae</taxon>
        <taxon>Parasponia</taxon>
    </lineage>
</organism>
<accession>A0A2P5C0B7</accession>
<evidence type="ECO:0000313" key="2">
    <source>
        <dbReference type="Proteomes" id="UP000237105"/>
    </source>
</evidence>
<gene>
    <name evidence="1" type="ORF">PanWU01x14_195350</name>
</gene>
<dbReference type="EMBL" id="JXTB01000195">
    <property type="protein sequence ID" value="PON54456.1"/>
    <property type="molecule type" value="Genomic_DNA"/>
</dbReference>
<dbReference type="AlphaFoldDB" id="A0A2P5C0B7"/>
<evidence type="ECO:0000313" key="1">
    <source>
        <dbReference type="EMBL" id="PON54456.1"/>
    </source>
</evidence>
<proteinExistence type="predicted"/>
<protein>
    <submittedName>
        <fullName evidence="1">Uncharacterized protein</fullName>
    </submittedName>
</protein>